<dbReference type="InterPro" id="IPR018494">
    <property type="entry name" value="Oxysterol-bd_CS"/>
</dbReference>
<evidence type="ECO:0000313" key="3">
    <source>
        <dbReference type="EMBL" id="PWY98245.1"/>
    </source>
</evidence>
<name>A0A317XJ17_9BASI</name>
<gene>
    <name evidence="3" type="ORF">BCV70DRAFT_202027</name>
</gene>
<dbReference type="AlphaFoldDB" id="A0A317XJ17"/>
<accession>A0A317XJ17</accession>
<keyword evidence="4" id="KW-1185">Reference proteome</keyword>
<dbReference type="Proteomes" id="UP000246740">
    <property type="component" value="Unassembled WGS sequence"/>
</dbReference>
<dbReference type="Gene3D" id="6.10.250.1430">
    <property type="match status" value="1"/>
</dbReference>
<dbReference type="FunCoup" id="A0A317XJ17">
    <property type="interactions" value="50"/>
</dbReference>
<evidence type="ECO:0000256" key="2">
    <source>
        <dbReference type="RuleBase" id="RU003844"/>
    </source>
</evidence>
<dbReference type="FunFam" id="2.40.160.120:FF:000010">
    <property type="entry name" value="Oxysterol-binding protein homolog 4"/>
    <property type="match status" value="1"/>
</dbReference>
<dbReference type="SUPFAM" id="SSF144000">
    <property type="entry name" value="Oxysterol-binding protein-like"/>
    <property type="match status" value="1"/>
</dbReference>
<proteinExistence type="inferred from homology"/>
<evidence type="ECO:0000313" key="4">
    <source>
        <dbReference type="Proteomes" id="UP000246740"/>
    </source>
</evidence>
<dbReference type="GO" id="GO:0016020">
    <property type="term" value="C:membrane"/>
    <property type="evidence" value="ECO:0007669"/>
    <property type="project" value="TreeGrafter"/>
</dbReference>
<dbReference type="InterPro" id="IPR037239">
    <property type="entry name" value="OSBP_sf"/>
</dbReference>
<protein>
    <submittedName>
        <fullName evidence="3">Oxysterol-binding protein</fullName>
    </submittedName>
</protein>
<dbReference type="GO" id="GO:0120009">
    <property type="term" value="P:intermembrane lipid transfer"/>
    <property type="evidence" value="ECO:0007669"/>
    <property type="project" value="UniProtKB-ARBA"/>
</dbReference>
<dbReference type="InterPro" id="IPR000648">
    <property type="entry name" value="Oxysterol-bd"/>
</dbReference>
<dbReference type="GO" id="GO:0008142">
    <property type="term" value="F:oxysterol binding"/>
    <property type="evidence" value="ECO:0007669"/>
    <property type="project" value="TreeGrafter"/>
</dbReference>
<reference evidence="3 4" key="1">
    <citation type="journal article" date="2018" name="Mol. Biol. Evol.">
        <title>Broad Genomic Sampling Reveals a Smut Pathogenic Ancestry of the Fungal Clade Ustilaginomycotina.</title>
        <authorList>
            <person name="Kijpornyongpan T."/>
            <person name="Mondo S.J."/>
            <person name="Barry K."/>
            <person name="Sandor L."/>
            <person name="Lee J."/>
            <person name="Lipzen A."/>
            <person name="Pangilinan J."/>
            <person name="LaButti K."/>
            <person name="Hainaut M."/>
            <person name="Henrissat B."/>
            <person name="Grigoriev I.V."/>
            <person name="Spatafora J.W."/>
            <person name="Aime M.C."/>
        </authorList>
    </citation>
    <scope>NUCLEOTIDE SEQUENCE [LARGE SCALE GENOMIC DNA]</scope>
    <source>
        <strain evidence="3 4">MCA 3645</strain>
    </source>
</reference>
<dbReference type="EMBL" id="KZ819199">
    <property type="protein sequence ID" value="PWY98245.1"/>
    <property type="molecule type" value="Genomic_DNA"/>
</dbReference>
<dbReference type="Gene3D" id="3.30.70.3490">
    <property type="match status" value="1"/>
</dbReference>
<dbReference type="PROSITE" id="PS01013">
    <property type="entry name" value="OSBP"/>
    <property type="match status" value="1"/>
</dbReference>
<comment type="similarity">
    <text evidence="1 2">Belongs to the OSBP family.</text>
</comment>
<dbReference type="PANTHER" id="PTHR10972:SF184">
    <property type="entry name" value="OXYSTEROL-BINDING PROTEIN HOMOLOG 4-RELATED"/>
    <property type="match status" value="1"/>
</dbReference>
<dbReference type="PANTHER" id="PTHR10972">
    <property type="entry name" value="OXYSTEROL-BINDING PROTEIN-RELATED"/>
    <property type="match status" value="1"/>
</dbReference>
<dbReference type="GO" id="GO:0005829">
    <property type="term" value="C:cytosol"/>
    <property type="evidence" value="ECO:0007669"/>
    <property type="project" value="TreeGrafter"/>
</dbReference>
<dbReference type="STRING" id="1882483.A0A317XJ17"/>
<evidence type="ECO:0000256" key="1">
    <source>
        <dbReference type="ARBA" id="ARBA00008842"/>
    </source>
</evidence>
<dbReference type="InParanoid" id="A0A317XJ17"/>
<organism evidence="3 4">
    <name type="scientific">Testicularia cyperi</name>
    <dbReference type="NCBI Taxonomy" id="1882483"/>
    <lineage>
        <taxon>Eukaryota</taxon>
        <taxon>Fungi</taxon>
        <taxon>Dikarya</taxon>
        <taxon>Basidiomycota</taxon>
        <taxon>Ustilaginomycotina</taxon>
        <taxon>Ustilaginomycetes</taxon>
        <taxon>Ustilaginales</taxon>
        <taxon>Anthracoideaceae</taxon>
        <taxon>Testicularia</taxon>
    </lineage>
</organism>
<dbReference type="Pfam" id="PF01237">
    <property type="entry name" value="Oxysterol_BP"/>
    <property type="match status" value="1"/>
</dbReference>
<dbReference type="Gene3D" id="1.10.287.2720">
    <property type="match status" value="1"/>
</dbReference>
<dbReference type="Gene3D" id="2.40.160.120">
    <property type="match status" value="1"/>
</dbReference>
<sequence length="383" mass="42075">MGEEEVGAAVPQEQRQGWGQFLKSIATFSGDLSSLTAPSFILSPVSLVEFPAYWGEHPDTFAAVSTGKNEVERMNLVLKWFIGTLKGQFTARNISSGSEKKPLNPILGEQFLGKWPDKNGRGDTELTAEQVSHHPPITAYHIENKKAGVTLEGHCAQKTSFSGRTISVRQVGHAVMRVKVPGSDNEELYLITLPNLLIEGLWYGSPYVELTGNSYIQSTTGLLTTLSYTGKGYFSGKAHSFKATIGAGGNVLHTIEGEWAGVSKYKGKSPGGGSNEVFWDASTEREEVSVKSVEEQGDMESRKVWKVVANGIRTGDYDTASKDKARIENAQRQKRKDEAAAGTPHQLEFFVHVDDDKEYSQLAAMFKGQPATEDSYRRKPRVH</sequence>
<dbReference type="OrthoDB" id="14833at2759"/>